<accession>A0A0M8N9D1</accession>
<dbReference type="STRING" id="150374.A0A0M8N9D1"/>
<dbReference type="OrthoDB" id="5590473at2759"/>
<proteinExistence type="predicted"/>
<sequence length="270" mass="30797">MTTTTQRGSSKEQPSVLFSYNNGKGYSPIQVYGQVLSRAERHRVLLRRLSLHRAVDDTIAAQFPAISTQGTHVFIDMSNIEINFLQALKFKHMLGDRAYPMPRTHLDLELLTEILVRGRPTVTQSVGCSVVPGRSRPWYVPQLKKLGYHVDLRQRKPVQDPGFSPLCVRYVEDLVDETLQTRIAEAVMEYFDRQGTIVLATGDAKPAEYSAGFFTYVERALRMGWNVELASWKSSLSSTWTSHKWKSQWGNKFRIIELDSYLDLLLANEA</sequence>
<dbReference type="EMBL" id="LGSR01000001">
    <property type="protein sequence ID" value="KOS23434.1"/>
    <property type="molecule type" value="Genomic_DNA"/>
</dbReference>
<dbReference type="CDD" id="cd18724">
    <property type="entry name" value="PIN_LabA-like"/>
    <property type="match status" value="1"/>
</dbReference>
<dbReference type="Gene3D" id="3.40.50.1010">
    <property type="entry name" value="5'-nuclease"/>
    <property type="match status" value="1"/>
</dbReference>
<evidence type="ECO:0000313" key="2">
    <source>
        <dbReference type="Proteomes" id="UP000053831"/>
    </source>
</evidence>
<dbReference type="Proteomes" id="UP000053831">
    <property type="component" value="Unassembled WGS sequence"/>
</dbReference>
<dbReference type="AlphaFoldDB" id="A0A0M8N9D1"/>
<protein>
    <recommendedName>
        <fullName evidence="3">NYN domain-containing protein</fullName>
    </recommendedName>
</protein>
<keyword evidence="2" id="KW-1185">Reference proteome</keyword>
<organism evidence="1 2">
    <name type="scientific">Escovopsis weberi</name>
    <dbReference type="NCBI Taxonomy" id="150374"/>
    <lineage>
        <taxon>Eukaryota</taxon>
        <taxon>Fungi</taxon>
        <taxon>Dikarya</taxon>
        <taxon>Ascomycota</taxon>
        <taxon>Pezizomycotina</taxon>
        <taxon>Sordariomycetes</taxon>
        <taxon>Hypocreomycetidae</taxon>
        <taxon>Hypocreales</taxon>
        <taxon>Hypocreaceae</taxon>
        <taxon>Escovopsis</taxon>
    </lineage>
</organism>
<gene>
    <name evidence="1" type="ORF">ESCO_006561</name>
</gene>
<evidence type="ECO:0008006" key="3">
    <source>
        <dbReference type="Google" id="ProtNLM"/>
    </source>
</evidence>
<evidence type="ECO:0000313" key="1">
    <source>
        <dbReference type="EMBL" id="KOS23434.1"/>
    </source>
</evidence>
<reference evidence="1 2" key="1">
    <citation type="submission" date="2015-07" db="EMBL/GenBank/DDBJ databases">
        <title>The genome of the fungus Escovopsis weberi, a specialized disease agent of ant agriculture.</title>
        <authorList>
            <person name="de Man T.J."/>
            <person name="Stajich J.E."/>
            <person name="Kubicek C.P."/>
            <person name="Chenthamara K."/>
            <person name="Atanasova L."/>
            <person name="Druzhinina I.S."/>
            <person name="Birnbaum S."/>
            <person name="Barribeau S.M."/>
            <person name="Teiling C."/>
            <person name="Suen G."/>
            <person name="Currie C."/>
            <person name="Gerardo N.M."/>
        </authorList>
    </citation>
    <scope>NUCLEOTIDE SEQUENCE [LARGE SCALE GENOMIC DNA]</scope>
</reference>
<comment type="caution">
    <text evidence="1">The sequence shown here is derived from an EMBL/GenBank/DDBJ whole genome shotgun (WGS) entry which is preliminary data.</text>
</comment>
<name>A0A0M8N9D1_ESCWE</name>